<gene>
    <name evidence="1" type="ORF">BD626DRAFT_565556</name>
</gene>
<dbReference type="EMBL" id="VDMD01000002">
    <property type="protein sequence ID" value="TRM68741.1"/>
    <property type="molecule type" value="Genomic_DNA"/>
</dbReference>
<accession>A0A550CVD0</accession>
<sequence>MPSPNRTPPLLFPPEYAAQHGGEPYAGPILYALGYLTTPARIARRAALRGFGVCEDTGLTVHAFLRRLKNATGVCEGNGLLEVVWEGASNGGGGGVNELADTSGGRSVSSQAEICWLILVKPMTPRAEDMVVPDVLLRRFQEAMPTEDMPVLYRFAVQEGTVSKSIPKRPACACPPARLILGYRTSPQDLYRHALRSGTDVRGDFALTLERILRRVRRVSGAALADTVVKLRSENAKGSRDGRGSWLLVVASLACESTQEGTVASEDQVQTLFSAASEEIVRRLQRIVGTEGLPEVFKCEFPCVCASFIV</sequence>
<proteinExistence type="predicted"/>
<organism evidence="1 2">
    <name type="scientific">Schizophyllum amplum</name>
    <dbReference type="NCBI Taxonomy" id="97359"/>
    <lineage>
        <taxon>Eukaryota</taxon>
        <taxon>Fungi</taxon>
        <taxon>Dikarya</taxon>
        <taxon>Basidiomycota</taxon>
        <taxon>Agaricomycotina</taxon>
        <taxon>Agaricomycetes</taxon>
        <taxon>Agaricomycetidae</taxon>
        <taxon>Agaricales</taxon>
        <taxon>Schizophyllaceae</taxon>
        <taxon>Schizophyllum</taxon>
    </lineage>
</organism>
<reference evidence="1 2" key="1">
    <citation type="journal article" date="2019" name="New Phytol.">
        <title>Comparative genomics reveals unique wood-decay strategies and fruiting body development in the Schizophyllaceae.</title>
        <authorList>
            <person name="Almasi E."/>
            <person name="Sahu N."/>
            <person name="Krizsan K."/>
            <person name="Balint B."/>
            <person name="Kovacs G.M."/>
            <person name="Kiss B."/>
            <person name="Cseklye J."/>
            <person name="Drula E."/>
            <person name="Henrissat B."/>
            <person name="Nagy I."/>
            <person name="Chovatia M."/>
            <person name="Adam C."/>
            <person name="LaButti K."/>
            <person name="Lipzen A."/>
            <person name="Riley R."/>
            <person name="Grigoriev I.V."/>
            <person name="Nagy L.G."/>
        </authorList>
    </citation>
    <scope>NUCLEOTIDE SEQUENCE [LARGE SCALE GENOMIC DNA]</scope>
    <source>
        <strain evidence="1 2">NL-1724</strain>
    </source>
</reference>
<protein>
    <submittedName>
        <fullName evidence="1">Uncharacterized protein</fullName>
    </submittedName>
</protein>
<dbReference type="OrthoDB" id="3023037at2759"/>
<dbReference type="AlphaFoldDB" id="A0A550CVD0"/>
<evidence type="ECO:0000313" key="1">
    <source>
        <dbReference type="EMBL" id="TRM68741.1"/>
    </source>
</evidence>
<dbReference type="Proteomes" id="UP000320762">
    <property type="component" value="Unassembled WGS sequence"/>
</dbReference>
<evidence type="ECO:0000313" key="2">
    <source>
        <dbReference type="Proteomes" id="UP000320762"/>
    </source>
</evidence>
<comment type="caution">
    <text evidence="1">The sequence shown here is derived from an EMBL/GenBank/DDBJ whole genome shotgun (WGS) entry which is preliminary data.</text>
</comment>
<keyword evidence="2" id="KW-1185">Reference proteome</keyword>
<name>A0A550CVD0_9AGAR</name>